<dbReference type="Gene3D" id="2.40.10.10">
    <property type="entry name" value="Trypsin-like serine proteases"/>
    <property type="match status" value="1"/>
</dbReference>
<protein>
    <submittedName>
        <fullName evidence="1">Uncharacterized protein</fullName>
    </submittedName>
</protein>
<reference evidence="1 2" key="1">
    <citation type="journal article" date="2018" name="Sci. Rep.">
        <title>Raphidocelis subcapitata (=Pseudokirchneriella subcapitata) provides an insight into genome evolution and environmental adaptations in the Sphaeropleales.</title>
        <authorList>
            <person name="Suzuki S."/>
            <person name="Yamaguchi H."/>
            <person name="Nakajima N."/>
            <person name="Kawachi M."/>
        </authorList>
    </citation>
    <scope>NUCLEOTIDE SEQUENCE [LARGE SCALE GENOMIC DNA]</scope>
    <source>
        <strain evidence="1 2">NIES-35</strain>
    </source>
</reference>
<dbReference type="AlphaFoldDB" id="A0A2V0P5A4"/>
<organism evidence="1 2">
    <name type="scientific">Raphidocelis subcapitata</name>
    <dbReference type="NCBI Taxonomy" id="307507"/>
    <lineage>
        <taxon>Eukaryota</taxon>
        <taxon>Viridiplantae</taxon>
        <taxon>Chlorophyta</taxon>
        <taxon>core chlorophytes</taxon>
        <taxon>Chlorophyceae</taxon>
        <taxon>CS clade</taxon>
        <taxon>Sphaeropleales</taxon>
        <taxon>Selenastraceae</taxon>
        <taxon>Raphidocelis</taxon>
    </lineage>
</organism>
<accession>A0A2V0P5A4</accession>
<name>A0A2V0P5A4_9CHLO</name>
<gene>
    <name evidence="1" type="ORF">Rsub_05559</name>
</gene>
<dbReference type="EMBL" id="BDRX01000031">
    <property type="protein sequence ID" value="GBF92357.1"/>
    <property type="molecule type" value="Genomic_DNA"/>
</dbReference>
<comment type="caution">
    <text evidence="1">The sequence shown here is derived from an EMBL/GenBank/DDBJ whole genome shotgun (WGS) entry which is preliminary data.</text>
</comment>
<sequence length="102" mass="10719">MLKNIVRGSSYTGGSSGGPWLINLGKDAEGPFTYDVALRNAVVAVTSWLYSGEYGLLGASQFATNNEFPEAKYGIRGGGNIGALVSYACESGWGLQAKGFCR</sequence>
<dbReference type="InParanoid" id="A0A2V0P5A4"/>
<keyword evidence="2" id="KW-1185">Reference proteome</keyword>
<proteinExistence type="predicted"/>
<evidence type="ECO:0000313" key="1">
    <source>
        <dbReference type="EMBL" id="GBF92357.1"/>
    </source>
</evidence>
<evidence type="ECO:0000313" key="2">
    <source>
        <dbReference type="Proteomes" id="UP000247498"/>
    </source>
</evidence>
<dbReference type="Proteomes" id="UP000247498">
    <property type="component" value="Unassembled WGS sequence"/>
</dbReference>
<dbReference type="InterPro" id="IPR043504">
    <property type="entry name" value="Peptidase_S1_PA_chymotrypsin"/>
</dbReference>